<accession>A0A9P0MGY0</accession>
<name>A0A9P0MGY0_NEZVI</name>
<dbReference type="EMBL" id="OV725080">
    <property type="protein sequence ID" value="CAH1397883.1"/>
    <property type="molecule type" value="Genomic_DNA"/>
</dbReference>
<reference evidence="1" key="1">
    <citation type="submission" date="2022-01" db="EMBL/GenBank/DDBJ databases">
        <authorList>
            <person name="King R."/>
        </authorList>
    </citation>
    <scope>NUCLEOTIDE SEQUENCE</scope>
</reference>
<dbReference type="OrthoDB" id="163794at2759"/>
<evidence type="ECO:0000313" key="2">
    <source>
        <dbReference type="Proteomes" id="UP001152798"/>
    </source>
</evidence>
<gene>
    <name evidence="1" type="ORF">NEZAVI_LOCUS7636</name>
</gene>
<dbReference type="Proteomes" id="UP001152798">
    <property type="component" value="Chromosome 4"/>
</dbReference>
<keyword evidence="2" id="KW-1185">Reference proteome</keyword>
<protein>
    <submittedName>
        <fullName evidence="1">Uncharacterized protein</fullName>
    </submittedName>
</protein>
<organism evidence="1 2">
    <name type="scientific">Nezara viridula</name>
    <name type="common">Southern green stink bug</name>
    <name type="synonym">Cimex viridulus</name>
    <dbReference type="NCBI Taxonomy" id="85310"/>
    <lineage>
        <taxon>Eukaryota</taxon>
        <taxon>Metazoa</taxon>
        <taxon>Ecdysozoa</taxon>
        <taxon>Arthropoda</taxon>
        <taxon>Hexapoda</taxon>
        <taxon>Insecta</taxon>
        <taxon>Pterygota</taxon>
        <taxon>Neoptera</taxon>
        <taxon>Paraneoptera</taxon>
        <taxon>Hemiptera</taxon>
        <taxon>Heteroptera</taxon>
        <taxon>Panheteroptera</taxon>
        <taxon>Pentatomomorpha</taxon>
        <taxon>Pentatomoidea</taxon>
        <taxon>Pentatomidae</taxon>
        <taxon>Pentatominae</taxon>
        <taxon>Nezara</taxon>
    </lineage>
</organism>
<evidence type="ECO:0000313" key="1">
    <source>
        <dbReference type="EMBL" id="CAH1397883.1"/>
    </source>
</evidence>
<proteinExistence type="predicted"/>
<dbReference type="AlphaFoldDB" id="A0A9P0MGY0"/>
<sequence>MATFSISACSKPATAAVMRAQEVRAHVENEYCSRDTFAELMRTLQSTTVHGQLIIGSATGIVSGFLARVEKGLAVAIGSVVLAIRLAEQIKNRPDSCILCFLPQKMDLIEQILDETVVFLNRNILVAAGYFAGFVSAYYAPLP</sequence>